<evidence type="ECO:0000313" key="1">
    <source>
        <dbReference type="EMBL" id="GBM67385.1"/>
    </source>
</evidence>
<protein>
    <submittedName>
        <fullName evidence="1">Uncharacterized protein</fullName>
    </submittedName>
</protein>
<dbReference type="EMBL" id="BGPR01002081">
    <property type="protein sequence ID" value="GBM67385.1"/>
    <property type="molecule type" value="Genomic_DNA"/>
</dbReference>
<proteinExistence type="predicted"/>
<accession>A0A4Y2HPX6</accession>
<sequence length="92" mass="10084">MLASLYIRRSGRRGLGEGSMVRNQIPLQIRRILGQFHVKSYEGGQTCGTRARCGAGVWRGGASSGVALVAYNRPLLQFGPEKIIELADWLLP</sequence>
<reference evidence="1 2" key="1">
    <citation type="journal article" date="2019" name="Sci. Rep.">
        <title>Orb-weaving spider Araneus ventricosus genome elucidates the spidroin gene catalogue.</title>
        <authorList>
            <person name="Kono N."/>
            <person name="Nakamura H."/>
            <person name="Ohtoshi R."/>
            <person name="Moran D.A.P."/>
            <person name="Shinohara A."/>
            <person name="Yoshida Y."/>
            <person name="Fujiwara M."/>
            <person name="Mori M."/>
            <person name="Tomita M."/>
            <person name="Arakawa K."/>
        </authorList>
    </citation>
    <scope>NUCLEOTIDE SEQUENCE [LARGE SCALE GENOMIC DNA]</scope>
</reference>
<evidence type="ECO:0000313" key="2">
    <source>
        <dbReference type="Proteomes" id="UP000499080"/>
    </source>
</evidence>
<comment type="caution">
    <text evidence="1">The sequence shown here is derived from an EMBL/GenBank/DDBJ whole genome shotgun (WGS) entry which is preliminary data.</text>
</comment>
<name>A0A4Y2HPX6_ARAVE</name>
<keyword evidence="2" id="KW-1185">Reference proteome</keyword>
<dbReference type="Proteomes" id="UP000499080">
    <property type="component" value="Unassembled WGS sequence"/>
</dbReference>
<organism evidence="1 2">
    <name type="scientific">Araneus ventricosus</name>
    <name type="common">Orbweaver spider</name>
    <name type="synonym">Epeira ventricosa</name>
    <dbReference type="NCBI Taxonomy" id="182803"/>
    <lineage>
        <taxon>Eukaryota</taxon>
        <taxon>Metazoa</taxon>
        <taxon>Ecdysozoa</taxon>
        <taxon>Arthropoda</taxon>
        <taxon>Chelicerata</taxon>
        <taxon>Arachnida</taxon>
        <taxon>Araneae</taxon>
        <taxon>Araneomorphae</taxon>
        <taxon>Entelegynae</taxon>
        <taxon>Araneoidea</taxon>
        <taxon>Araneidae</taxon>
        <taxon>Araneus</taxon>
    </lineage>
</organism>
<gene>
    <name evidence="1" type="ORF">AVEN_233571_1</name>
</gene>
<dbReference type="AlphaFoldDB" id="A0A4Y2HPX6"/>